<dbReference type="SUPFAM" id="SSF49344">
    <property type="entry name" value="CBD9-like"/>
    <property type="match status" value="1"/>
</dbReference>
<dbReference type="InterPro" id="IPR010502">
    <property type="entry name" value="Carb-bd_dom_fam9"/>
</dbReference>
<feature type="signal peptide" evidence="1">
    <location>
        <begin position="1"/>
        <end position="29"/>
    </location>
</feature>
<dbReference type="AlphaFoldDB" id="A0A5B8VZY1"/>
<dbReference type="InterPro" id="IPR045670">
    <property type="entry name" value="DUF5916"/>
</dbReference>
<reference evidence="4 5" key="1">
    <citation type="journal article" date="2013" name="J. Microbiol.">
        <title>Mucilaginibacter ginsenosidivorax sp. nov., with ginsenoside converting activity isolated from sediment.</title>
        <authorList>
            <person name="Kim J.K."/>
            <person name="Choi T.E."/>
            <person name="Liu Q.M."/>
            <person name="Park H.Y."/>
            <person name="Yi T.H."/>
            <person name="Yoon M.H."/>
            <person name="Kim S.C."/>
            <person name="Im W.T."/>
        </authorList>
    </citation>
    <scope>NUCLEOTIDE SEQUENCE [LARGE SCALE GENOMIC DNA]</scope>
    <source>
        <strain evidence="4 5">KHI28</strain>
    </source>
</reference>
<dbReference type="Gene3D" id="2.60.40.1190">
    <property type="match status" value="1"/>
</dbReference>
<dbReference type="Pfam" id="PF19313">
    <property type="entry name" value="DUF5916"/>
    <property type="match status" value="1"/>
</dbReference>
<dbReference type="GO" id="GO:0004553">
    <property type="term" value="F:hydrolase activity, hydrolyzing O-glycosyl compounds"/>
    <property type="evidence" value="ECO:0007669"/>
    <property type="project" value="InterPro"/>
</dbReference>
<dbReference type="KEGG" id="mgk:FSB76_09810"/>
<feature type="chain" id="PRO_5023137663" evidence="1">
    <location>
        <begin position="30"/>
        <end position="738"/>
    </location>
</feature>
<evidence type="ECO:0000256" key="1">
    <source>
        <dbReference type="SAM" id="SignalP"/>
    </source>
</evidence>
<feature type="domain" description="DUF5916" evidence="3">
    <location>
        <begin position="253"/>
        <end position="355"/>
    </location>
</feature>
<evidence type="ECO:0000313" key="4">
    <source>
        <dbReference type="EMBL" id="QEC76225.1"/>
    </source>
</evidence>
<protein>
    <submittedName>
        <fullName evidence="4">Carbohydrate binding family 9 domain-containing protein</fullName>
    </submittedName>
</protein>
<keyword evidence="1" id="KW-0732">Signal</keyword>
<dbReference type="EMBL" id="CP042437">
    <property type="protein sequence ID" value="QEC76225.1"/>
    <property type="molecule type" value="Genomic_DNA"/>
</dbReference>
<evidence type="ECO:0000313" key="5">
    <source>
        <dbReference type="Proteomes" id="UP000321362"/>
    </source>
</evidence>
<evidence type="ECO:0000259" key="3">
    <source>
        <dbReference type="Pfam" id="PF19313"/>
    </source>
</evidence>
<dbReference type="Proteomes" id="UP000321362">
    <property type="component" value="Chromosome"/>
</dbReference>
<evidence type="ECO:0000259" key="2">
    <source>
        <dbReference type="Pfam" id="PF06452"/>
    </source>
</evidence>
<proteinExistence type="predicted"/>
<dbReference type="RefSeq" id="WP_147053402.1">
    <property type="nucleotide sequence ID" value="NZ_CP042437.1"/>
</dbReference>
<organism evidence="4 5">
    <name type="scientific">Mucilaginibacter ginsenosidivorax</name>
    <dbReference type="NCBI Taxonomy" id="862126"/>
    <lineage>
        <taxon>Bacteria</taxon>
        <taxon>Pseudomonadati</taxon>
        <taxon>Bacteroidota</taxon>
        <taxon>Sphingobacteriia</taxon>
        <taxon>Sphingobacteriales</taxon>
        <taxon>Sphingobacteriaceae</taxon>
        <taxon>Mucilaginibacter</taxon>
    </lineage>
</organism>
<name>A0A5B8VZY1_9SPHI</name>
<sequence>MKIFKALRFSKSLCLLVAFITTGLHQLNAQEAFAPLPVASRPHLQATRVTGPINIDGVPDEAAWNTAPVAAHFTTAYPRQGDKATYDTEVRLLYDDKNIYISARCDFPPGKKSLQVQDLRRDFSYSNNELFEILIDPFKDPRMPVMTFCVTPYGTQMDIMHYADFSYDYKWDAVWQAASKIQEHSWTTEVAIPFTSLRYPKNSTEWSINFARNIRFIGETNGWSPWPQAFSETQLAYGGILTNIVPPDAGFNLRVEPYALVNAKRADNNRTHYKPEVGGEIKYAINSNTLLEGTINTDFAQADVDKQVVNLSRSSVFFPEKRQFFLENSSLFSVGQNSIIQPFFSRRIGLSDNGSPLTINGGLRFIHQDNKQSAGILVMKQNGDTTENGALFGVFRYKRSVSHSLQLGAMEVLRQNFAGLNQPASVNPLEVVDAFWQVSQPLFIRGMASYSGNSQSGQKGQAAFAEFNYSATHFFIDWFQTAVSKGYQAQTGFIARDNFINTQPTLYVFMHKKWFPKNVQFFSPQFTADIYHEASSGKFQEASVIVMPLQLFFTNQSHLDFSITSSWENLTDNFQPVRNVDIAAANYHFNRYEFYGITNAAAPFSAETRLSTGGYYNGRLNSYYLSLRAAPVPQLSLVMSYTLNDFKNVGINQVSTTTHLLAPELRVAANPKMLLSAFYQYNTDARNGSLNARFSWEYRPLSFIYLVVNSVNNYYKTPFGIPQRQQGGIMKVTYIRQI</sequence>
<dbReference type="GO" id="GO:0016052">
    <property type="term" value="P:carbohydrate catabolic process"/>
    <property type="evidence" value="ECO:0007669"/>
    <property type="project" value="InterPro"/>
</dbReference>
<dbReference type="Pfam" id="PF06452">
    <property type="entry name" value="CBM9_1"/>
    <property type="match status" value="1"/>
</dbReference>
<dbReference type="GO" id="GO:0030246">
    <property type="term" value="F:carbohydrate binding"/>
    <property type="evidence" value="ECO:0007669"/>
    <property type="project" value="InterPro"/>
</dbReference>
<feature type="domain" description="Carbohydrate-binding" evidence="2">
    <location>
        <begin position="55"/>
        <end position="212"/>
    </location>
</feature>
<accession>A0A5B8VZY1</accession>
<dbReference type="OrthoDB" id="9786766at2"/>
<gene>
    <name evidence="4" type="ORF">FSB76_09810</name>
</gene>
<keyword evidence="5" id="KW-1185">Reference proteome</keyword>
<dbReference type="CDD" id="cd09618">
    <property type="entry name" value="CBM9_like_2"/>
    <property type="match status" value="1"/>
</dbReference>